<proteinExistence type="predicted"/>
<dbReference type="OrthoDB" id="1025008at2"/>
<organism evidence="2 3">
    <name type="scientific">Capnocytophaga felis</name>
    <dbReference type="NCBI Taxonomy" id="2267611"/>
    <lineage>
        <taxon>Bacteria</taxon>
        <taxon>Pseudomonadati</taxon>
        <taxon>Bacteroidota</taxon>
        <taxon>Flavobacteriia</taxon>
        <taxon>Flavobacteriales</taxon>
        <taxon>Flavobacteriaceae</taxon>
        <taxon>Capnocytophaga</taxon>
    </lineage>
</organism>
<reference evidence="3" key="1">
    <citation type="journal article" date="2020" name="Int. J. Syst. Evol. Microbiol.">
        <title>Capnocytophaga felis sp. nov. isolated from the feline oral cavity.</title>
        <authorList>
            <person name="Suzuki M."/>
            <person name="Umeda K."/>
            <person name="Kimura M."/>
            <person name="Imaoka K."/>
            <person name="Morikawa S."/>
            <person name="Maeda K."/>
        </authorList>
    </citation>
    <scope>NUCLEOTIDE SEQUENCE [LARGE SCALE GENOMIC DNA]</scope>
    <source>
        <strain evidence="3">KC07070</strain>
    </source>
</reference>
<accession>A0A5M4B7K3</accession>
<evidence type="ECO:0000313" key="3">
    <source>
        <dbReference type="Proteomes" id="UP000398217"/>
    </source>
</evidence>
<evidence type="ECO:0000313" key="2">
    <source>
        <dbReference type="EMBL" id="GET45571.1"/>
    </source>
</evidence>
<evidence type="ECO:0000259" key="1">
    <source>
        <dbReference type="Pfam" id="PF21012"/>
    </source>
</evidence>
<dbReference type="Proteomes" id="UP000398217">
    <property type="component" value="Unassembled WGS sequence"/>
</dbReference>
<dbReference type="RefSeq" id="WP_155284219.1">
    <property type="nucleotide sequence ID" value="NZ_BLBC01000005.1"/>
</dbReference>
<gene>
    <name evidence="2" type="ORF">RCZ01_08730</name>
</gene>
<name>A0A5M4B7K3_9FLAO</name>
<comment type="caution">
    <text evidence="2">The sequence shown here is derived from an EMBL/GenBank/DDBJ whole genome shotgun (WGS) entry which is preliminary data.</text>
</comment>
<dbReference type="InterPro" id="IPR049236">
    <property type="entry name" value="DUF6850"/>
</dbReference>
<feature type="domain" description="DUF6850" evidence="1">
    <location>
        <begin position="53"/>
        <end position="507"/>
    </location>
</feature>
<protein>
    <recommendedName>
        <fullName evidence="1">DUF6850 domain-containing protein</fullName>
    </recommendedName>
</protein>
<dbReference type="AlphaFoldDB" id="A0A5M4B7K3"/>
<dbReference type="EMBL" id="BLBC01000005">
    <property type="protein sequence ID" value="GET45571.1"/>
    <property type="molecule type" value="Genomic_DNA"/>
</dbReference>
<keyword evidence="3" id="KW-1185">Reference proteome</keyword>
<sequence length="507" mass="59064">MKINISNFKIQVFVMIFFSAPTLFSQGTDSLFTKLKEQQNQKLFYQSIFQNPSLMADFGKYKFSTINLRYQNNQKDAYRIQQPKGENFFEVEAQSFFPLKNHQVVWGKAVYNNKNQKNVRWNESIDYELIYPYVTADEIGGNLNEEAYSFLGGFAKEFERWNLGMELDYRAKLSSRSKDPRPKNISSDLNLKLGGFSRNIFGIDFGFYLGFQKYTQSNDIKFFSELGSPPVYHLNGMGYYNNLLKGTKLHSFYEGYGYRFGGEFTNSLKRNIWLTADFNQLNVEKITIEGNGTEAMRLTNRDLNINLVKLFNNHKNTYGIKLNYLRNEKKGLEPILSGRGNNNNIEVISRNENYHLENDFFELSGLFYSEKKGQLNFSPFVNYQIYREEYFLVKSFQYFDYMGFGVKVGYINALDVKNILSFGLNINHRKNLKKTSLLRNDDEVSLSEMMLHNYQFLASNFTKYAASLKIDRYLSPKFNIFLGISSEIVTFGGKTNYLYNISTGVSF</sequence>
<dbReference type="Pfam" id="PF21012">
    <property type="entry name" value="DUF6850"/>
    <property type="match status" value="1"/>
</dbReference>